<evidence type="ECO:0000313" key="2">
    <source>
        <dbReference type="EMBL" id="SUT95340.1"/>
    </source>
</evidence>
<reference evidence="2 3" key="1">
    <citation type="submission" date="2018-06" db="EMBL/GenBank/DDBJ databases">
        <authorList>
            <consortium name="Pathogen Informatics"/>
            <person name="Doyle S."/>
        </authorList>
    </citation>
    <scope>NUCLEOTIDE SEQUENCE [LARGE SCALE GENOMIC DNA]</scope>
    <source>
        <strain evidence="2 3">NCTC10801</strain>
    </source>
</reference>
<keyword evidence="1" id="KW-0472">Membrane</keyword>
<keyword evidence="1" id="KW-1133">Transmembrane helix</keyword>
<keyword evidence="3" id="KW-1185">Reference proteome</keyword>
<feature type="transmembrane region" description="Helical" evidence="1">
    <location>
        <begin position="59"/>
        <end position="77"/>
    </location>
</feature>
<feature type="transmembrane region" description="Helical" evidence="1">
    <location>
        <begin position="20"/>
        <end position="39"/>
    </location>
</feature>
<organism evidence="2 3">
    <name type="scientific">[Actinobacillus] rossii</name>
    <dbReference type="NCBI Taxonomy" id="123820"/>
    <lineage>
        <taxon>Bacteria</taxon>
        <taxon>Pseudomonadati</taxon>
        <taxon>Pseudomonadota</taxon>
        <taxon>Gammaproteobacteria</taxon>
        <taxon>Pasteurellales</taxon>
        <taxon>Pasteurellaceae</taxon>
    </lineage>
</organism>
<accession>A0A380U4T7</accession>
<gene>
    <name evidence="2" type="ORF">NCTC10801_02445</name>
</gene>
<evidence type="ECO:0000313" key="3">
    <source>
        <dbReference type="Proteomes" id="UP000254649"/>
    </source>
</evidence>
<evidence type="ECO:0008006" key="4">
    <source>
        <dbReference type="Google" id="ProtNLM"/>
    </source>
</evidence>
<name>A0A380U4T7_9PAST</name>
<evidence type="ECO:0000256" key="1">
    <source>
        <dbReference type="SAM" id="Phobius"/>
    </source>
</evidence>
<dbReference type="OrthoDB" id="5690255at2"/>
<protein>
    <recommendedName>
        <fullName evidence="4">Hemophilus-specific protein</fullName>
    </recommendedName>
</protein>
<proteinExistence type="predicted"/>
<dbReference type="Proteomes" id="UP000254649">
    <property type="component" value="Unassembled WGS sequence"/>
</dbReference>
<feature type="transmembrane region" description="Helical" evidence="1">
    <location>
        <begin position="89"/>
        <end position="107"/>
    </location>
</feature>
<keyword evidence="1" id="KW-0812">Transmembrane</keyword>
<dbReference type="AlphaFoldDB" id="A0A380U4T7"/>
<sequence>MNSVKLSHKPQWLKTTLKILLIAIISIIGILFVSSLVMNNTSMFNVDFQSWFYETRLGWFLWRILLYVVVLMLMVAVNKQVNLSLKAKLLITFSVILIEGLNLFYLLT</sequence>
<dbReference type="EMBL" id="UFRQ01000003">
    <property type="protein sequence ID" value="SUT95340.1"/>
    <property type="molecule type" value="Genomic_DNA"/>
</dbReference>